<organism evidence="2 3">
    <name type="scientific">Magnetospirillum aberrantis SpK</name>
    <dbReference type="NCBI Taxonomy" id="908842"/>
    <lineage>
        <taxon>Bacteria</taxon>
        <taxon>Pseudomonadati</taxon>
        <taxon>Pseudomonadota</taxon>
        <taxon>Alphaproteobacteria</taxon>
        <taxon>Rhodospirillales</taxon>
        <taxon>Rhodospirillaceae</taxon>
        <taxon>Magnetospirillum</taxon>
    </lineage>
</organism>
<dbReference type="RefSeq" id="WP_163682009.1">
    <property type="nucleotide sequence ID" value="NZ_JAAIYP010000042.1"/>
</dbReference>
<gene>
    <name evidence="2" type="ORF">G4223_16520</name>
</gene>
<keyword evidence="1" id="KW-1133">Transmembrane helix</keyword>
<dbReference type="Proteomes" id="UP000480684">
    <property type="component" value="Unassembled WGS sequence"/>
</dbReference>
<evidence type="ECO:0000313" key="2">
    <source>
        <dbReference type="EMBL" id="NFV81716.1"/>
    </source>
</evidence>
<sequence length="320" mass="34335">MTEPLPRFRPDTLRDALRRAASPGWWWAAALVVIGFVGALGIGMAITHVIDDDFDFGPGSVETGQSRAVAIAARLVFREIDQHNWAANDPFFTPGWWLDDTPAFQQGIATAVGRMSAALAAASDHGQGPVSELERAAGLLKYPGTVWKFDPSTSWAPTASSEKMYRGAARNLVEFNRSLAGGGPGLDLDAATLAQVVSAIGRDLDIISANTDRHLAENHSALFDTKADDLFYGTKGRVYAYGLMLRELGGDFAQVLTDRNLAVEWRQMIEALQAAAALEPLVVLNGAPDGTFVPSHLTAQGFYLLRARAILAGIAEKLAS</sequence>
<dbReference type="EMBL" id="JAAIYP010000042">
    <property type="protein sequence ID" value="NFV81716.1"/>
    <property type="molecule type" value="Genomic_DNA"/>
</dbReference>
<keyword evidence="1" id="KW-0472">Membrane</keyword>
<name>A0A7C9QXI6_9PROT</name>
<evidence type="ECO:0000313" key="3">
    <source>
        <dbReference type="Proteomes" id="UP000480684"/>
    </source>
</evidence>
<feature type="transmembrane region" description="Helical" evidence="1">
    <location>
        <begin position="24"/>
        <end position="46"/>
    </location>
</feature>
<comment type="caution">
    <text evidence="2">The sequence shown here is derived from an EMBL/GenBank/DDBJ whole genome shotgun (WGS) entry which is preliminary data.</text>
</comment>
<evidence type="ECO:0000256" key="1">
    <source>
        <dbReference type="SAM" id="Phobius"/>
    </source>
</evidence>
<reference evidence="2 3" key="1">
    <citation type="submission" date="2020-02" db="EMBL/GenBank/DDBJ databases">
        <authorList>
            <person name="Dziuba M."/>
            <person name="Kuznetsov B."/>
            <person name="Mardanov A."/>
            <person name="Ravin N."/>
            <person name="Grouzdev D."/>
        </authorList>
    </citation>
    <scope>NUCLEOTIDE SEQUENCE [LARGE SCALE GENOMIC DNA]</scope>
    <source>
        <strain evidence="2 3">SpK</strain>
    </source>
</reference>
<keyword evidence="3" id="KW-1185">Reference proteome</keyword>
<dbReference type="Pfam" id="PF10095">
    <property type="entry name" value="DUF2333"/>
    <property type="match status" value="1"/>
</dbReference>
<keyword evidence="1" id="KW-0812">Transmembrane</keyword>
<proteinExistence type="predicted"/>
<dbReference type="InterPro" id="IPR016936">
    <property type="entry name" value="UCP029693"/>
</dbReference>
<protein>
    <submittedName>
        <fullName evidence="2">DUF2333 family protein</fullName>
    </submittedName>
</protein>
<dbReference type="AlphaFoldDB" id="A0A7C9QXI6"/>
<accession>A0A7C9QXI6</accession>